<accession>A0ABR0RA34</accession>
<comment type="caution">
    <text evidence="7">The sequence shown here is derived from an EMBL/GenBank/DDBJ whole genome shotgun (WGS) entry which is preliminary data.</text>
</comment>
<feature type="compositionally biased region" description="Polar residues" evidence="5">
    <location>
        <begin position="224"/>
        <end position="244"/>
    </location>
</feature>
<evidence type="ECO:0000256" key="5">
    <source>
        <dbReference type="SAM" id="MobiDB-lite"/>
    </source>
</evidence>
<reference evidence="7 8" key="1">
    <citation type="journal article" date="2023" name="Res Sq">
        <title>Genomic and morphological characterization of Knufia obscura isolated from the Mars 2020 spacecraft assembly facility.</title>
        <authorList>
            <person name="Chander A.M."/>
            <person name="Teixeira M.M."/>
            <person name="Singh N.K."/>
            <person name="Williams M.P."/>
            <person name="Parker C.W."/>
            <person name="Leo P."/>
            <person name="Stajich J.E."/>
            <person name="Torok T."/>
            <person name="Tighe S."/>
            <person name="Mason C.E."/>
            <person name="Venkateswaran K."/>
        </authorList>
    </citation>
    <scope>NUCLEOTIDE SEQUENCE [LARGE SCALE GENOMIC DNA]</scope>
    <source>
        <strain evidence="7 8">CCFEE 5817</strain>
    </source>
</reference>
<dbReference type="InterPro" id="IPR000571">
    <property type="entry name" value="Znf_CCCH"/>
</dbReference>
<dbReference type="Proteomes" id="UP001334248">
    <property type="component" value="Unassembled WGS sequence"/>
</dbReference>
<keyword evidence="1 4" id="KW-0479">Metal-binding</keyword>
<evidence type="ECO:0000256" key="3">
    <source>
        <dbReference type="ARBA" id="ARBA00022833"/>
    </source>
</evidence>
<evidence type="ECO:0000256" key="2">
    <source>
        <dbReference type="ARBA" id="ARBA00022771"/>
    </source>
</evidence>
<feature type="zinc finger region" description="C3H1-type" evidence="4">
    <location>
        <begin position="44"/>
        <end position="71"/>
    </location>
</feature>
<dbReference type="InterPro" id="IPR036855">
    <property type="entry name" value="Znf_CCCH_sf"/>
</dbReference>
<evidence type="ECO:0000259" key="6">
    <source>
        <dbReference type="PROSITE" id="PS50103"/>
    </source>
</evidence>
<feature type="domain" description="C3H1-type" evidence="6">
    <location>
        <begin position="44"/>
        <end position="71"/>
    </location>
</feature>
<feature type="region of interest" description="Disordered" evidence="5">
    <location>
        <begin position="122"/>
        <end position="164"/>
    </location>
</feature>
<feature type="region of interest" description="Disordered" evidence="5">
    <location>
        <begin position="221"/>
        <end position="261"/>
    </location>
</feature>
<proteinExistence type="predicted"/>
<dbReference type="PROSITE" id="PS50103">
    <property type="entry name" value="ZF_C3H1"/>
    <property type="match status" value="1"/>
</dbReference>
<organism evidence="7 8">
    <name type="scientific">Knufia obscura</name>
    <dbReference type="NCBI Taxonomy" id="1635080"/>
    <lineage>
        <taxon>Eukaryota</taxon>
        <taxon>Fungi</taxon>
        <taxon>Dikarya</taxon>
        <taxon>Ascomycota</taxon>
        <taxon>Pezizomycotina</taxon>
        <taxon>Eurotiomycetes</taxon>
        <taxon>Chaetothyriomycetidae</taxon>
        <taxon>Chaetothyriales</taxon>
        <taxon>Trichomeriaceae</taxon>
        <taxon>Knufia</taxon>
    </lineage>
</organism>
<keyword evidence="3 4" id="KW-0862">Zinc</keyword>
<evidence type="ECO:0000256" key="4">
    <source>
        <dbReference type="PROSITE-ProRule" id="PRU00723"/>
    </source>
</evidence>
<dbReference type="RefSeq" id="XP_064725233.1">
    <property type="nucleotide sequence ID" value="XM_064879072.1"/>
</dbReference>
<protein>
    <recommendedName>
        <fullName evidence="6">C3H1-type domain-containing protein</fullName>
    </recommendedName>
</protein>
<evidence type="ECO:0000313" key="8">
    <source>
        <dbReference type="Proteomes" id="UP001334248"/>
    </source>
</evidence>
<evidence type="ECO:0000256" key="1">
    <source>
        <dbReference type="ARBA" id="ARBA00022723"/>
    </source>
</evidence>
<evidence type="ECO:0000313" key="7">
    <source>
        <dbReference type="EMBL" id="KAK5937143.1"/>
    </source>
</evidence>
<sequence length="405" mass="44525">MTQPNALFTCRYWAFGPACPNIGFDGQNVCAFAHWDTGRLASELNQRGTCKAWLQGSCAKGQTCWYEHRKTGVDGMYQGPISLTGLNLEIANAASSAGFDTWKHKALYDLIWAVKRVALRHSHGPVNLPPPRNPYYPDRYRPSGLGDNTNKKRPAPPEFSAVSSVTLEPKARSFHGRFRAFKYTNTRKKLNPQAASYVATTGFNREETRDNPIDLLLEDEEDSSGTQAKKQKLNSGNASATDAQSEAEHSQTRTTGGNTELPEAVVASTEAGRVTSGGAFTQQADFVSLMDMDLDERERMAGVAPLSPRPSPPIPIKRGFAASGSVTPAKRQLDIVRRKLETASEGMISSRTIMKRLFDKSGEMLNLDETMPALTFLSKCLEVAEVEAKKGVKHVDRVVELVSRK</sequence>
<keyword evidence="2 4" id="KW-0863">Zinc-finger</keyword>
<dbReference type="GeneID" id="90004133"/>
<dbReference type="EMBL" id="JAVHJV010000019">
    <property type="protein sequence ID" value="KAK5937143.1"/>
    <property type="molecule type" value="Genomic_DNA"/>
</dbReference>
<dbReference type="Gene3D" id="3.30.1370.210">
    <property type="match status" value="1"/>
</dbReference>
<keyword evidence="8" id="KW-1185">Reference proteome</keyword>
<name>A0ABR0RA34_9EURO</name>
<dbReference type="SUPFAM" id="SSF90229">
    <property type="entry name" value="CCCH zinc finger"/>
    <property type="match status" value="1"/>
</dbReference>
<gene>
    <name evidence="7" type="ORF">PMZ80_010684</name>
</gene>